<comment type="caution">
    <text evidence="2">The sequence shown here is derived from an EMBL/GenBank/DDBJ whole genome shotgun (WGS) entry which is preliminary data.</text>
</comment>
<dbReference type="AlphaFoldDB" id="A0A9W6M9U7"/>
<name>A0A9W6M9U7_9MICO</name>
<gene>
    <name evidence="2" type="ORF">GCM10017596_22890</name>
</gene>
<dbReference type="InterPro" id="IPR001466">
    <property type="entry name" value="Beta-lactam-related"/>
</dbReference>
<reference evidence="2" key="1">
    <citation type="journal article" date="2014" name="Int. J. Syst. Evol. Microbiol.">
        <title>Complete genome sequence of Corynebacterium casei LMG S-19264T (=DSM 44701T), isolated from a smear-ripened cheese.</title>
        <authorList>
            <consortium name="US DOE Joint Genome Institute (JGI-PGF)"/>
            <person name="Walter F."/>
            <person name="Albersmeier A."/>
            <person name="Kalinowski J."/>
            <person name="Ruckert C."/>
        </authorList>
    </citation>
    <scope>NUCLEOTIDE SEQUENCE</scope>
    <source>
        <strain evidence="2">VKM Ac-1958</strain>
    </source>
</reference>
<dbReference type="Gene3D" id="3.40.710.10">
    <property type="entry name" value="DD-peptidase/beta-lactamase superfamily"/>
    <property type="match status" value="1"/>
</dbReference>
<organism evidence="2 3">
    <name type="scientific">Microbacterium keratanolyticum</name>
    <dbReference type="NCBI Taxonomy" id="67574"/>
    <lineage>
        <taxon>Bacteria</taxon>
        <taxon>Bacillati</taxon>
        <taxon>Actinomycetota</taxon>
        <taxon>Actinomycetes</taxon>
        <taxon>Micrococcales</taxon>
        <taxon>Microbacteriaceae</taxon>
        <taxon>Microbacterium</taxon>
    </lineage>
</organism>
<keyword evidence="3" id="KW-1185">Reference proteome</keyword>
<protein>
    <recommendedName>
        <fullName evidence="1">Beta-lactamase-related domain-containing protein</fullName>
    </recommendedName>
</protein>
<dbReference type="InterPro" id="IPR012338">
    <property type="entry name" value="Beta-lactam/transpept-like"/>
</dbReference>
<sequence>MRVQRGDDVYTYGDQVTPFHGASIGKLYTTVAVLQLVEEGHIRLDDGIDRHVGSQEIAGLFHADAPAPTILQLLCHESGADDYYEGRSISGPSFREVLRADLDRVWQPSELLDFARERQRPFARPGERFRYSDTGFAVLGRLIEERDGRPYEDAVQTRVLDRAGLADSFLPGWPLRNARLSPCYLGSVDVSQKNALSIGWAGGGVAATPQGFLDFSRALHDGTLVSAAHRGLMGDVRNRVRPGIHYGVGMMELRFGGFSPLLRGLPRVRGHIGSLSTYLFHDEASGTHLALNMHSTSEMARGVRTVISVTQELTR</sequence>
<dbReference type="SUPFAM" id="SSF56601">
    <property type="entry name" value="beta-lactamase/transpeptidase-like"/>
    <property type="match status" value="1"/>
</dbReference>
<dbReference type="InterPro" id="IPR050491">
    <property type="entry name" value="AmpC-like"/>
</dbReference>
<dbReference type="EMBL" id="BSET01000002">
    <property type="protein sequence ID" value="GLK02574.1"/>
    <property type="molecule type" value="Genomic_DNA"/>
</dbReference>
<evidence type="ECO:0000313" key="2">
    <source>
        <dbReference type="EMBL" id="GLK02574.1"/>
    </source>
</evidence>
<evidence type="ECO:0000313" key="3">
    <source>
        <dbReference type="Proteomes" id="UP001142325"/>
    </source>
</evidence>
<dbReference type="Pfam" id="PF00144">
    <property type="entry name" value="Beta-lactamase"/>
    <property type="match status" value="1"/>
</dbReference>
<dbReference type="Proteomes" id="UP001142325">
    <property type="component" value="Unassembled WGS sequence"/>
</dbReference>
<proteinExistence type="predicted"/>
<reference evidence="2" key="2">
    <citation type="submission" date="2023-01" db="EMBL/GenBank/DDBJ databases">
        <authorList>
            <person name="Sun Q."/>
            <person name="Evtushenko L."/>
        </authorList>
    </citation>
    <scope>NUCLEOTIDE SEQUENCE</scope>
    <source>
        <strain evidence="2">VKM Ac-1958</strain>
    </source>
</reference>
<evidence type="ECO:0000259" key="1">
    <source>
        <dbReference type="Pfam" id="PF00144"/>
    </source>
</evidence>
<dbReference type="PANTHER" id="PTHR46825">
    <property type="entry name" value="D-ALANYL-D-ALANINE-CARBOXYPEPTIDASE/ENDOPEPTIDASE AMPH"/>
    <property type="match status" value="1"/>
</dbReference>
<accession>A0A9W6M9U7</accession>
<feature type="domain" description="Beta-lactamase-related" evidence="1">
    <location>
        <begin position="17"/>
        <end position="298"/>
    </location>
</feature>
<dbReference type="PANTHER" id="PTHR46825:SF7">
    <property type="entry name" value="D-ALANYL-D-ALANINE CARBOXYPEPTIDASE"/>
    <property type="match status" value="1"/>
</dbReference>